<dbReference type="PROSITE" id="PS50076">
    <property type="entry name" value="DNAJ_2"/>
    <property type="match status" value="1"/>
</dbReference>
<dbReference type="InterPro" id="IPR001623">
    <property type="entry name" value="DnaJ_domain"/>
</dbReference>
<feature type="compositionally biased region" description="Pro residues" evidence="1">
    <location>
        <begin position="25"/>
        <end position="53"/>
    </location>
</feature>
<feature type="region of interest" description="Disordered" evidence="1">
    <location>
        <begin position="1"/>
        <end position="144"/>
    </location>
</feature>
<dbReference type="SMART" id="SM00271">
    <property type="entry name" value="DnaJ"/>
    <property type="match status" value="1"/>
</dbReference>
<keyword evidence="4" id="KW-1185">Reference proteome</keyword>
<comment type="caution">
    <text evidence="3">The sequence shown here is derived from an EMBL/GenBank/DDBJ whole genome shotgun (WGS) entry which is preliminary data.</text>
</comment>
<evidence type="ECO:0000313" key="4">
    <source>
        <dbReference type="Proteomes" id="UP001642484"/>
    </source>
</evidence>
<dbReference type="Proteomes" id="UP001642484">
    <property type="component" value="Unassembled WGS sequence"/>
</dbReference>
<feature type="region of interest" description="Disordered" evidence="1">
    <location>
        <begin position="250"/>
        <end position="289"/>
    </location>
</feature>
<protein>
    <recommendedName>
        <fullName evidence="2">J domain-containing protein</fullName>
    </recommendedName>
</protein>
<dbReference type="Pfam" id="PF00226">
    <property type="entry name" value="DnaJ"/>
    <property type="match status" value="1"/>
</dbReference>
<feature type="compositionally biased region" description="Acidic residues" evidence="1">
    <location>
        <begin position="1"/>
        <end position="13"/>
    </location>
</feature>
<accession>A0ABP0LVN4</accession>
<dbReference type="InterPro" id="IPR036869">
    <property type="entry name" value="J_dom_sf"/>
</dbReference>
<evidence type="ECO:0000313" key="3">
    <source>
        <dbReference type="EMBL" id="CAK9043286.1"/>
    </source>
</evidence>
<evidence type="ECO:0000259" key="2">
    <source>
        <dbReference type="PROSITE" id="PS50076"/>
    </source>
</evidence>
<evidence type="ECO:0000256" key="1">
    <source>
        <dbReference type="SAM" id="MobiDB-lite"/>
    </source>
</evidence>
<feature type="domain" description="J" evidence="2">
    <location>
        <begin position="147"/>
        <end position="232"/>
    </location>
</feature>
<dbReference type="SUPFAM" id="SSF46565">
    <property type="entry name" value="Chaperone J-domain"/>
    <property type="match status" value="1"/>
</dbReference>
<gene>
    <name evidence="3" type="ORF">CCMP2556_LOCUS22923</name>
</gene>
<feature type="compositionally biased region" description="Basic and acidic residues" evidence="1">
    <location>
        <begin position="250"/>
        <end position="267"/>
    </location>
</feature>
<name>A0ABP0LVN4_9DINO</name>
<sequence length="362" mass="40076">MDDASEESEDEALQDSLFEALCTPEPQPEPTPSFSPQPEPTPSPVQPEPPSSPIRPAEETNFEELFEILRAGFDPPSKPSEPSEPEQALKRSDCASPEDKDKANLSATVHSPPSTRPAKRPRSDGVQALVPAWGEYDGPPPPDKVADAYRLLNLSLSSSRKEVQKRFRHLARGCHPDKAKGDQRVRATRMFRQLQDAKGLILSWLDQRAAPQLEESDDSFCFDTDDEFDEDALRPDDVVFGEAGDVMGEFEHDGSGSELEREEEKAVGVHRARGDSPATESSEESADGKAETALALRCRGLIRSQDAPLVQATALSHFMANKKPMFRTCAECFRHKASKGSDLCSSCDREQRQLQRYLGRSR</sequence>
<feature type="compositionally biased region" description="Basic and acidic residues" evidence="1">
    <location>
        <begin position="87"/>
        <end position="103"/>
    </location>
</feature>
<dbReference type="CDD" id="cd06257">
    <property type="entry name" value="DnaJ"/>
    <property type="match status" value="1"/>
</dbReference>
<dbReference type="EMBL" id="CAXAMN010014446">
    <property type="protein sequence ID" value="CAK9043286.1"/>
    <property type="molecule type" value="Genomic_DNA"/>
</dbReference>
<dbReference type="Gene3D" id="1.10.287.110">
    <property type="entry name" value="DnaJ domain"/>
    <property type="match status" value="1"/>
</dbReference>
<organism evidence="3 4">
    <name type="scientific">Durusdinium trenchii</name>
    <dbReference type="NCBI Taxonomy" id="1381693"/>
    <lineage>
        <taxon>Eukaryota</taxon>
        <taxon>Sar</taxon>
        <taxon>Alveolata</taxon>
        <taxon>Dinophyceae</taxon>
        <taxon>Suessiales</taxon>
        <taxon>Symbiodiniaceae</taxon>
        <taxon>Durusdinium</taxon>
    </lineage>
</organism>
<proteinExistence type="predicted"/>
<reference evidence="3 4" key="1">
    <citation type="submission" date="2024-02" db="EMBL/GenBank/DDBJ databases">
        <authorList>
            <person name="Chen Y."/>
            <person name="Shah S."/>
            <person name="Dougan E. K."/>
            <person name="Thang M."/>
            <person name="Chan C."/>
        </authorList>
    </citation>
    <scope>NUCLEOTIDE SEQUENCE [LARGE SCALE GENOMIC DNA]</scope>
</reference>